<evidence type="ECO:0000313" key="2">
    <source>
        <dbReference type="Proteomes" id="UP000051491"/>
    </source>
</evidence>
<sequence length="81" mass="9160">MMDINTTRLAYQFGNDGQTESIQIAFNGNISNNYINATIEIKQDELDDGQSFDDLTKKEIEAIGRKKLTDITAVDEEKQTE</sequence>
<dbReference type="EMBL" id="JQBK01000001">
    <property type="protein sequence ID" value="KRN88207.1"/>
    <property type="molecule type" value="Genomic_DNA"/>
</dbReference>
<name>A0A0R2KFQ3_9LACO</name>
<comment type="caution">
    <text evidence="1">The sequence shown here is derived from an EMBL/GenBank/DDBJ whole genome shotgun (WGS) entry which is preliminary data.</text>
</comment>
<protein>
    <submittedName>
        <fullName evidence="1">Uncharacterized protein</fullName>
    </submittedName>
</protein>
<dbReference type="AlphaFoldDB" id="A0A0R2KFQ3"/>
<gene>
    <name evidence="1" type="ORF">IV43_GL000058</name>
</gene>
<reference evidence="1 2" key="1">
    <citation type="journal article" date="2015" name="Genome Announc.">
        <title>Expanding the biotechnology potential of lactobacilli through comparative genomics of 213 strains and associated genera.</title>
        <authorList>
            <person name="Sun Z."/>
            <person name="Harris H.M."/>
            <person name="McCann A."/>
            <person name="Guo C."/>
            <person name="Argimon S."/>
            <person name="Zhang W."/>
            <person name="Yang X."/>
            <person name="Jeffery I.B."/>
            <person name="Cooney J.C."/>
            <person name="Kagawa T.F."/>
            <person name="Liu W."/>
            <person name="Song Y."/>
            <person name="Salvetti E."/>
            <person name="Wrobel A."/>
            <person name="Rasinkangas P."/>
            <person name="Parkhill J."/>
            <person name="Rea M.C."/>
            <person name="O'Sullivan O."/>
            <person name="Ritari J."/>
            <person name="Douillard F.P."/>
            <person name="Paul Ross R."/>
            <person name="Yang R."/>
            <person name="Briner A.E."/>
            <person name="Felis G.E."/>
            <person name="de Vos W.M."/>
            <person name="Barrangou R."/>
            <person name="Klaenhammer T.R."/>
            <person name="Caufield P.W."/>
            <person name="Cui Y."/>
            <person name="Zhang H."/>
            <person name="O'Toole P.W."/>
        </authorList>
    </citation>
    <scope>NUCLEOTIDE SEQUENCE [LARGE SCALE GENOMIC DNA]</scope>
    <source>
        <strain evidence="1 2">DSM 15353</strain>
    </source>
</reference>
<evidence type="ECO:0000313" key="1">
    <source>
        <dbReference type="EMBL" id="KRN88207.1"/>
    </source>
</evidence>
<dbReference type="OrthoDB" id="10002500at2"/>
<dbReference type="Proteomes" id="UP000051491">
    <property type="component" value="Unassembled WGS sequence"/>
</dbReference>
<dbReference type="PATRIC" id="fig|89059.3.peg.60"/>
<dbReference type="RefSeq" id="WP_010494390.1">
    <property type="nucleotide sequence ID" value="NZ_JQBK01000001.1"/>
</dbReference>
<proteinExistence type="predicted"/>
<organism evidence="1 2">
    <name type="scientific">Ligilactobacillus acidipiscis</name>
    <dbReference type="NCBI Taxonomy" id="89059"/>
    <lineage>
        <taxon>Bacteria</taxon>
        <taxon>Bacillati</taxon>
        <taxon>Bacillota</taxon>
        <taxon>Bacilli</taxon>
        <taxon>Lactobacillales</taxon>
        <taxon>Lactobacillaceae</taxon>
        <taxon>Ligilactobacillus</taxon>
    </lineage>
</organism>
<accession>A0A0R2KFQ3</accession>